<accession>A0A396S6L4</accession>
<comment type="caution">
    <text evidence="2">The sequence shown here is derived from an EMBL/GenBank/DDBJ whole genome shotgun (WGS) entry which is preliminary data.</text>
</comment>
<dbReference type="Gene3D" id="3.10.180.10">
    <property type="entry name" value="2,3-Dihydroxybiphenyl 1,2-Dioxygenase, domain 1"/>
    <property type="match status" value="1"/>
</dbReference>
<dbReference type="PANTHER" id="PTHR33990:SF2">
    <property type="entry name" value="PHNB-LIKE DOMAIN-CONTAINING PROTEIN"/>
    <property type="match status" value="1"/>
</dbReference>
<dbReference type="AlphaFoldDB" id="A0A396S6L4"/>
<dbReference type="CDD" id="cd06588">
    <property type="entry name" value="PhnB_like"/>
    <property type="match status" value="1"/>
</dbReference>
<dbReference type="InterPro" id="IPR028973">
    <property type="entry name" value="PhnB-like"/>
</dbReference>
<evidence type="ECO:0000313" key="3">
    <source>
        <dbReference type="Proteomes" id="UP000265692"/>
    </source>
</evidence>
<dbReference type="SUPFAM" id="SSF54593">
    <property type="entry name" value="Glyoxalase/Bleomycin resistance protein/Dihydroxybiphenyl dioxygenase"/>
    <property type="match status" value="1"/>
</dbReference>
<feature type="domain" description="PhnB-like" evidence="1">
    <location>
        <begin position="7"/>
        <end position="126"/>
    </location>
</feature>
<name>A0A396S6L4_9BACL</name>
<dbReference type="Proteomes" id="UP000265692">
    <property type="component" value="Unassembled WGS sequence"/>
</dbReference>
<keyword evidence="3" id="KW-1185">Reference proteome</keyword>
<dbReference type="Pfam" id="PF06983">
    <property type="entry name" value="3-dmu-9_3-mt"/>
    <property type="match status" value="1"/>
</dbReference>
<organism evidence="2 3">
    <name type="scientific">Ureibacillus yapensis</name>
    <dbReference type="NCBI Taxonomy" id="2304605"/>
    <lineage>
        <taxon>Bacteria</taxon>
        <taxon>Bacillati</taxon>
        <taxon>Bacillota</taxon>
        <taxon>Bacilli</taxon>
        <taxon>Bacillales</taxon>
        <taxon>Caryophanaceae</taxon>
        <taxon>Ureibacillus</taxon>
    </lineage>
</organism>
<evidence type="ECO:0000259" key="1">
    <source>
        <dbReference type="Pfam" id="PF06983"/>
    </source>
</evidence>
<evidence type="ECO:0000313" key="2">
    <source>
        <dbReference type="EMBL" id="RHW36302.1"/>
    </source>
</evidence>
<proteinExistence type="predicted"/>
<gene>
    <name evidence="2" type="ORF">D1B33_11180</name>
</gene>
<dbReference type="InterPro" id="IPR029068">
    <property type="entry name" value="Glyas_Bleomycin-R_OHBP_Dase"/>
</dbReference>
<protein>
    <submittedName>
        <fullName evidence="2">VOC family protein</fullName>
    </submittedName>
</protein>
<reference evidence="2 3" key="1">
    <citation type="submission" date="2018-08" db="EMBL/GenBank/DDBJ databases">
        <title>Lysinibacillus sp. YLB-03 draft genome sequence.</title>
        <authorList>
            <person name="Yu L."/>
        </authorList>
    </citation>
    <scope>NUCLEOTIDE SEQUENCE [LARGE SCALE GENOMIC DNA]</scope>
    <source>
        <strain evidence="2 3">YLB-03</strain>
    </source>
</reference>
<dbReference type="EMBL" id="QWEI01000005">
    <property type="protein sequence ID" value="RHW36302.1"/>
    <property type="molecule type" value="Genomic_DNA"/>
</dbReference>
<dbReference type="InterPro" id="IPR009725">
    <property type="entry name" value="3_dmu_93_MTrfase"/>
</dbReference>
<sequence length="173" mass="19699">MIMAIRKISTNLWFNNQAEEAAYFYTSIFKQSSVGRVIRYGEVRHPIDGLSEGDAMTVEFELEGNTYVALNGGPQYQFTEAISFIVHCDTQEELDYYWENLSEGGDESAQVCGWLKDRYGVSWQIVPAMLNDLLADADSSQYNRVMKTLLQMKKINIEQLEQAAKGEQDNKGE</sequence>
<dbReference type="PANTHER" id="PTHR33990">
    <property type="entry name" value="PROTEIN YJDN-RELATED"/>
    <property type="match status" value="1"/>
</dbReference>
<dbReference type="PIRSF" id="PIRSF021700">
    <property type="entry name" value="3_dmu_93_MTrfase"/>
    <property type="match status" value="1"/>
</dbReference>
<dbReference type="OrthoDB" id="9806473at2"/>